<comment type="caution">
    <text evidence="3">The sequence shown here is derived from an EMBL/GenBank/DDBJ whole genome shotgun (WGS) entry which is preliminary data.</text>
</comment>
<dbReference type="Proteomes" id="UP001153069">
    <property type="component" value="Unassembled WGS sequence"/>
</dbReference>
<reference evidence="3" key="1">
    <citation type="submission" date="2020-06" db="EMBL/GenBank/DDBJ databases">
        <authorList>
            <consortium name="Plant Systems Biology data submission"/>
        </authorList>
    </citation>
    <scope>NUCLEOTIDE SEQUENCE</scope>
    <source>
        <strain evidence="3">D6</strain>
    </source>
</reference>
<dbReference type="InterPro" id="IPR036291">
    <property type="entry name" value="NAD(P)-bd_dom_sf"/>
</dbReference>
<keyword evidence="4" id="KW-1185">Reference proteome</keyword>
<dbReference type="OrthoDB" id="42690at2759"/>
<name>A0A9N8E1G3_9STRA</name>
<dbReference type="Gene3D" id="3.40.50.720">
    <property type="entry name" value="NAD(P)-binding Rossmann-like Domain"/>
    <property type="match status" value="1"/>
</dbReference>
<evidence type="ECO:0000256" key="2">
    <source>
        <dbReference type="SAM" id="SignalP"/>
    </source>
</evidence>
<feature type="region of interest" description="Disordered" evidence="1">
    <location>
        <begin position="64"/>
        <end position="90"/>
    </location>
</feature>
<dbReference type="AlphaFoldDB" id="A0A9N8E1G3"/>
<feature type="compositionally biased region" description="Polar residues" evidence="1">
    <location>
        <begin position="425"/>
        <end position="435"/>
    </location>
</feature>
<dbReference type="PANTHER" id="PTHR15020:SF11">
    <property type="entry name" value="OS06G0360300 PROTEIN"/>
    <property type="match status" value="1"/>
</dbReference>
<feature type="region of interest" description="Disordered" evidence="1">
    <location>
        <begin position="415"/>
        <end position="435"/>
    </location>
</feature>
<feature type="chain" id="PRO_5040325239" description="NAD(P)-binding domain-containing protein" evidence="2">
    <location>
        <begin position="31"/>
        <end position="610"/>
    </location>
</feature>
<protein>
    <recommendedName>
        <fullName evidence="5">NAD(P)-binding domain-containing protein</fullName>
    </recommendedName>
</protein>
<feature type="signal peptide" evidence="2">
    <location>
        <begin position="1"/>
        <end position="30"/>
    </location>
</feature>
<organism evidence="3 4">
    <name type="scientific">Seminavis robusta</name>
    <dbReference type="NCBI Taxonomy" id="568900"/>
    <lineage>
        <taxon>Eukaryota</taxon>
        <taxon>Sar</taxon>
        <taxon>Stramenopiles</taxon>
        <taxon>Ochrophyta</taxon>
        <taxon>Bacillariophyta</taxon>
        <taxon>Bacillariophyceae</taxon>
        <taxon>Bacillariophycidae</taxon>
        <taxon>Naviculales</taxon>
        <taxon>Naviculaceae</taxon>
        <taxon>Seminavis</taxon>
    </lineage>
</organism>
<dbReference type="SUPFAM" id="SSF51735">
    <property type="entry name" value="NAD(P)-binding Rossmann-fold domains"/>
    <property type="match status" value="1"/>
</dbReference>
<proteinExistence type="predicted"/>
<accession>A0A9N8E1G3</accession>
<evidence type="ECO:0000313" key="3">
    <source>
        <dbReference type="EMBL" id="CAB9509929.1"/>
    </source>
</evidence>
<keyword evidence="2" id="KW-0732">Signal</keyword>
<gene>
    <name evidence="3" type="ORF">SEMRO_411_G137590.1</name>
</gene>
<dbReference type="PANTHER" id="PTHR15020">
    <property type="entry name" value="FLAVIN REDUCTASE-RELATED"/>
    <property type="match status" value="1"/>
</dbReference>
<evidence type="ECO:0000256" key="1">
    <source>
        <dbReference type="SAM" id="MobiDB-lite"/>
    </source>
</evidence>
<feature type="compositionally biased region" description="Basic and acidic residues" evidence="1">
    <location>
        <begin position="64"/>
        <end position="82"/>
    </location>
</feature>
<dbReference type="EMBL" id="CAICTM010000410">
    <property type="protein sequence ID" value="CAB9509929.1"/>
    <property type="molecule type" value="Genomic_DNA"/>
</dbReference>
<evidence type="ECO:0008006" key="5">
    <source>
        <dbReference type="Google" id="ProtNLM"/>
    </source>
</evidence>
<evidence type="ECO:0000313" key="4">
    <source>
        <dbReference type="Proteomes" id="UP001153069"/>
    </source>
</evidence>
<sequence>MMLPVRPSSLFSHRGVLLIILCILNDRSRALTASRNRHGDSRATTTSPPVTQLSLARRFRDDKGYEHEHDELSRQRSTDRPTLRKTQLIGPPIMPGKPKIVVLGASGRIGRLVVRQLLEMKHLDATIIACVKDYDKACRVLYDDMSLATRQNSKGPRLTIVEANLVPPEELPFYLEDEEEELEWRERAESAAQFYNTSVSKYDNREEVPIADSNEALQDAIQDCTTIISCVGSVRPTNLWTDHLARPLWRWLKPDVSGWCKDARHPYYVHFQSTRKILGYAEREQLRREAAVEMALEEEEEEREEPVVVPKIRYIRVSDNCLCQPVWEMVPLLTNIFRSNVFRYHDMAERLLESSTLIDTVILRPGDLVDNERDVNTTHIQVDPSGDIPAPAIVGREDVASLAVASALFRSPRQKEAEKVDVSESDTGSTQTQQHDPFHCKLAVRWVGSDMHPYPAQGKKKDGFRTAQISLQKALAVIKKAEKKERRIELRRQRTMLSSSLVESYPETVVRLAQNFQTRRKKRQLKPYGIASAIPIYLMLALATRSLGRLLWTVLCTQTWAQPLVTLIQKVSAMLIAFLAPHLQILQQFLARHIPRGLRRAFGSKQYISF</sequence>